<name>A0A0K1P7Z4_9MOLU</name>
<protein>
    <recommendedName>
        <fullName evidence="5">Lipoprotein</fullName>
    </recommendedName>
</protein>
<evidence type="ECO:0000313" key="4">
    <source>
        <dbReference type="Proteomes" id="UP000067243"/>
    </source>
</evidence>
<dbReference type="RefSeq" id="WP_075048571.1">
    <property type="nucleotide sequence ID" value="NZ_CP012328.1"/>
</dbReference>
<organism evidence="3 4">
    <name type="scientific">Spiroplasma turonicum</name>
    <dbReference type="NCBI Taxonomy" id="216946"/>
    <lineage>
        <taxon>Bacteria</taxon>
        <taxon>Bacillati</taxon>
        <taxon>Mycoplasmatota</taxon>
        <taxon>Mollicutes</taxon>
        <taxon>Entomoplasmatales</taxon>
        <taxon>Spiroplasmataceae</taxon>
        <taxon>Spiroplasma</taxon>
    </lineage>
</organism>
<keyword evidence="2" id="KW-0732">Signal</keyword>
<accession>A0A0K1P7Z4</accession>
<feature type="region of interest" description="Disordered" evidence="1">
    <location>
        <begin position="213"/>
        <end position="232"/>
    </location>
</feature>
<evidence type="ECO:0000256" key="1">
    <source>
        <dbReference type="SAM" id="MobiDB-lite"/>
    </source>
</evidence>
<keyword evidence="4" id="KW-1185">Reference proteome</keyword>
<dbReference type="KEGG" id="stur:STURON_00746"/>
<dbReference type="AlphaFoldDB" id="A0A0K1P7Z4"/>
<evidence type="ECO:0000313" key="3">
    <source>
        <dbReference type="EMBL" id="AKU79992.1"/>
    </source>
</evidence>
<sequence>MKKLIRTLVALTFLSTPVTSVVACGKKEKNTGSNNEKTLTDLQNDMLDGASFLSKMILSGRHENLNYNVNEILSMYLTPIPTALMMPVNYKFNNEDINFTTKLNKYKSLLAPSINKINNDNYSGIFTSYVMGMYDNDFYNNFLKNGYFEDSFNQTGGKGFNKKSDNELGILAGFDKDLKLSEEENRKNLAWAIQDTGALTNYLLDKGYDGSYPGDTNGTSSPKSSSNDKKGGTNGSGYLYYNSVVSKGKGSYNANKIKKELKDKIDETNVFEKANITKKDYSSKINGLSFNKTGSMIANTAGNLNVQGYINNFSSIIDAVSESDFGAEALLNVSNYMTPLLIKKGDTSYTMMQLIATSMIQNIQNVIKDIQENEDFKLFLKNKGFDENTLNITFSKFDEIGAGDFGIPGFIEPKYNKAKITRLYDRDENSEVSPLDNLKNVSKFLNELAKLQKSLTNEEDINKLLVELYTGEDSIFNDSYGLIINGALTIKGIGQESWVKLVGKKAEGATNLLSLLSNVYNDLSKNETKELLLSVSNNEIYNNKAISDLSRTEKMKLIKELGYDYNEKTYTENSFFKNYYNSLKDTNKEGVKEINDLFKYLKEGLNDAMNEVHNKALQYIYDDKYWKTSNVTLNATDPSELNAKMEFTLEYNGIGDAESNADLQTTKIDVPNNFNPYQTKLSHQEDYLKNEELNSQVDKNKVSGKVLGKEKLNLDDNGLINYDGKGEKYKNVKHKYNIVWQNISNSSDNPYWVIVDVKSYNENGEEFYNIY</sequence>
<dbReference type="STRING" id="216946.STURO_v1c07430"/>
<reference evidence="3 4" key="1">
    <citation type="journal article" date="2015" name="Genome Announc.">
        <title>Complete Genome Sequence of Spiroplasma turonicum Strain Tab4cT, a Parasite of a Horse Fly, Haematopota sp. (Diptera: Tabanidae).</title>
        <authorList>
            <person name="Davis R.E."/>
            <person name="Shao J."/>
            <person name="Zhao Y."/>
            <person name="Gasparich G.E."/>
            <person name="Gaynor B.J."/>
            <person name="Donofrio N."/>
        </authorList>
    </citation>
    <scope>NUCLEOTIDE SEQUENCE [LARGE SCALE GENOMIC DNA]</scope>
    <source>
        <strain evidence="3 4">Tab4c</strain>
    </source>
</reference>
<dbReference type="PROSITE" id="PS51257">
    <property type="entry name" value="PROKAR_LIPOPROTEIN"/>
    <property type="match status" value="1"/>
</dbReference>
<dbReference type="EMBL" id="CP012328">
    <property type="protein sequence ID" value="AKU79992.1"/>
    <property type="molecule type" value="Genomic_DNA"/>
</dbReference>
<proteinExistence type="predicted"/>
<evidence type="ECO:0000256" key="2">
    <source>
        <dbReference type="SAM" id="SignalP"/>
    </source>
</evidence>
<feature type="compositionally biased region" description="Polar residues" evidence="1">
    <location>
        <begin position="214"/>
        <end position="225"/>
    </location>
</feature>
<dbReference type="PATRIC" id="fig|216946.3.peg.775"/>
<evidence type="ECO:0008006" key="5">
    <source>
        <dbReference type="Google" id="ProtNLM"/>
    </source>
</evidence>
<dbReference type="Proteomes" id="UP000067243">
    <property type="component" value="Chromosome"/>
</dbReference>
<gene>
    <name evidence="3" type="ORF">STURON_00746</name>
</gene>
<feature type="signal peptide" evidence="2">
    <location>
        <begin position="1"/>
        <end position="23"/>
    </location>
</feature>
<feature type="chain" id="PRO_5009779634" description="Lipoprotein" evidence="2">
    <location>
        <begin position="24"/>
        <end position="771"/>
    </location>
</feature>
<dbReference type="OrthoDB" id="388278at2"/>